<feature type="region of interest" description="Disordered" evidence="1">
    <location>
        <begin position="1"/>
        <end position="29"/>
    </location>
</feature>
<feature type="compositionally biased region" description="Basic and acidic residues" evidence="1">
    <location>
        <begin position="13"/>
        <end position="22"/>
    </location>
</feature>
<gene>
    <name evidence="3" type="ORF">RVR_10587</name>
    <name evidence="2" type="ORF">RVR_7721</name>
</gene>
<name>A0A7U3VRA5_9ACTN</name>
<dbReference type="Proteomes" id="UP000595703">
    <property type="component" value="Chromosome"/>
</dbReference>
<dbReference type="EMBL" id="AP018365">
    <property type="protein sequence ID" value="BBB00641.1"/>
    <property type="molecule type" value="Genomic_DNA"/>
</dbReference>
<evidence type="ECO:0000256" key="1">
    <source>
        <dbReference type="SAM" id="MobiDB-lite"/>
    </source>
</evidence>
<reference evidence="3 4" key="3">
    <citation type="journal article" date="2011" name="Nat. Chem. Biol.">
        <title>Reveromycin A biosynthesis uses RevG and RevJ for stereospecific spiroacetal formation.</title>
        <authorList>
            <person name="Takahashi S."/>
            <person name="Toyoda A."/>
            <person name="Sekiyama Y."/>
            <person name="Takagi H."/>
            <person name="Nogawa T."/>
            <person name="Uramoto M."/>
            <person name="Suzuki R."/>
            <person name="Koshino H."/>
            <person name="Kumano T."/>
            <person name="Panthee S."/>
            <person name="Dairi T."/>
            <person name="Ishikawa J."/>
            <person name="Ikeda H."/>
            <person name="Sakaki Y."/>
            <person name="Osada H."/>
        </authorList>
    </citation>
    <scope>NUCLEOTIDE SEQUENCE [LARGE SCALE GENOMIC DNA]</scope>
    <source>
        <strain evidence="3 4">SN-593</strain>
    </source>
</reference>
<reference evidence="3 4" key="2">
    <citation type="journal article" date="2011" name="J. Antibiot.">
        <title>Furaquinocins I and J: novel polyketide isoprenoid hybrid compounds from Streptomyces reveromyceticus SN-593.</title>
        <authorList>
            <person name="Panthee S."/>
            <person name="Takahashi S."/>
            <person name="Takagi H."/>
            <person name="Nogawa T."/>
            <person name="Oowada E."/>
            <person name="Uramoto M."/>
            <person name="Osada H."/>
        </authorList>
    </citation>
    <scope>NUCLEOTIDE SEQUENCE [LARGE SCALE GENOMIC DNA]</scope>
    <source>
        <strain evidence="3 4">SN-593</strain>
    </source>
</reference>
<organism evidence="3 4">
    <name type="scientific">Actinacidiphila reveromycinica</name>
    <dbReference type="NCBI Taxonomy" id="659352"/>
    <lineage>
        <taxon>Bacteria</taxon>
        <taxon>Bacillati</taxon>
        <taxon>Actinomycetota</taxon>
        <taxon>Actinomycetes</taxon>
        <taxon>Kitasatosporales</taxon>
        <taxon>Streptomycetaceae</taxon>
        <taxon>Actinacidiphila</taxon>
    </lineage>
</organism>
<dbReference type="KEGG" id="arev:RVR_10587"/>
<evidence type="ECO:0000313" key="3">
    <source>
        <dbReference type="EMBL" id="BBB00641.1"/>
    </source>
</evidence>
<reference evidence="3 4" key="4">
    <citation type="journal article" date="2020" name="Sci. Rep.">
        <title>beta-carboline chemical signals induce reveromycin production through a LuxR family regulator in Streptomyces sp. SN-593.</title>
        <authorList>
            <person name="Panthee S."/>
            <person name="Kito N."/>
            <person name="Hayashi T."/>
            <person name="Shimizu T."/>
            <person name="Ishikawa J."/>
            <person name="Hamamoto H."/>
            <person name="Osada H."/>
            <person name="Takahashi S."/>
        </authorList>
    </citation>
    <scope>NUCLEOTIDE SEQUENCE [LARGE SCALE GENOMIC DNA]</scope>
    <source>
        <strain evidence="3 4">SN-593</strain>
    </source>
</reference>
<protein>
    <submittedName>
        <fullName evidence="3">Uncharacterized protein</fullName>
    </submittedName>
</protein>
<evidence type="ECO:0000313" key="2">
    <source>
        <dbReference type="EMBL" id="BBB00588.1"/>
    </source>
</evidence>
<proteinExistence type="predicted"/>
<keyword evidence="4" id="KW-1185">Reference proteome</keyword>
<dbReference type="EMBL" id="AP018365">
    <property type="protein sequence ID" value="BBB00588.1"/>
    <property type="molecule type" value="Genomic_DNA"/>
</dbReference>
<accession>A0A7U3VRA5</accession>
<evidence type="ECO:0000313" key="4">
    <source>
        <dbReference type="Proteomes" id="UP000595703"/>
    </source>
</evidence>
<dbReference type="KEGG" id="arev:RVR_7721"/>
<sequence>MTGHSPAPAHRHTALERLHAEADDASPPVLPAGPALVYVAPDGTPTTIDETAVDGPRDRVLCRALLRHAGKLLDDAEQQHAKNPVGFA</sequence>
<reference evidence="3 4" key="1">
    <citation type="journal article" date="2010" name="J. Bacteriol.">
        <title>Biochemical characterization of a novel indole prenyltransferase from Streptomyces sp. SN-593.</title>
        <authorList>
            <person name="Takahashi S."/>
            <person name="Takagi H."/>
            <person name="Toyoda A."/>
            <person name="Uramoto M."/>
            <person name="Nogawa T."/>
            <person name="Ueki M."/>
            <person name="Sakaki Y."/>
            <person name="Osada H."/>
        </authorList>
    </citation>
    <scope>NUCLEOTIDE SEQUENCE [LARGE SCALE GENOMIC DNA]</scope>
    <source>
        <strain evidence="3 4">SN-593</strain>
    </source>
</reference>
<dbReference type="AlphaFoldDB" id="A0A7U3VRA5"/>
<dbReference type="RefSeq" id="WP_202236559.1">
    <property type="nucleotide sequence ID" value="NZ_AP018365.1"/>
</dbReference>